<proteinExistence type="predicted"/>
<dbReference type="GO" id="GO:0007015">
    <property type="term" value="P:actin filament organization"/>
    <property type="evidence" value="ECO:0000318"/>
    <property type="project" value="GO_Central"/>
</dbReference>
<dbReference type="Proteomes" id="UP000006718">
    <property type="component" value="Chromosome 10"/>
</dbReference>
<sequence length="206" mass="23140">LDGRWLQSFIDGLFCTGSLLRPGRCEFAGAAFQAPHAPAFLRARGEPQDPLSHPRVPAISTSCRVWKHLPVHSSPTPRLTPLWKLQARWLLPQLVYLQGWDSYSLLRLAALISMVLLFREFLYPAKMSVSEVCSSGLSSPLLGQHKTNRIFYVSGGICSANGKSGFNWPLPFLKTFCSTHRNPELHLPVRVFKLLNLASQDFCYCK</sequence>
<dbReference type="GO" id="GO:0030031">
    <property type="term" value="P:cell projection assembly"/>
    <property type="evidence" value="ECO:0000318"/>
    <property type="project" value="GO_Central"/>
</dbReference>
<dbReference type="OMA" id="SCRVWKH"/>
<dbReference type="GO" id="GO:1902622">
    <property type="term" value="P:regulation of neutrophil migration"/>
    <property type="evidence" value="ECO:0000318"/>
    <property type="project" value="GO_Central"/>
</dbReference>
<dbReference type="GO" id="GO:0003924">
    <property type="term" value="F:GTPase activity"/>
    <property type="evidence" value="ECO:0000318"/>
    <property type="project" value="GO_Central"/>
</dbReference>
<dbReference type="GO" id="GO:0032956">
    <property type="term" value="P:regulation of actin cytoskeleton organization"/>
    <property type="evidence" value="ECO:0000318"/>
    <property type="project" value="GO_Central"/>
</dbReference>
<reference evidence="2" key="1">
    <citation type="journal article" date="2007" name="Science">
        <title>Evolutionary and biomedical insights from the rhesus macaque genome.</title>
        <authorList>
            <person name="Gibbs R.A."/>
            <person name="Rogers J."/>
            <person name="Katze M.G."/>
            <person name="Bumgarner R."/>
            <person name="Weinstock G.M."/>
            <person name="Mardis E.R."/>
            <person name="Remington K.A."/>
            <person name="Strausberg R.L."/>
            <person name="Venter J.C."/>
            <person name="Wilson R.K."/>
            <person name="Batzer M.A."/>
            <person name="Bustamante C.D."/>
            <person name="Eichler E.E."/>
            <person name="Hahn M.W."/>
            <person name="Hardison R.C."/>
            <person name="Makova K.D."/>
            <person name="Miller W."/>
            <person name="Milosavljevic A."/>
            <person name="Palermo R.E."/>
            <person name="Siepel A."/>
            <person name="Sikela J.M."/>
            <person name="Attaway T."/>
            <person name="Bell S."/>
            <person name="Bernard K.E."/>
            <person name="Buhay C.J."/>
            <person name="Chandrabose M.N."/>
            <person name="Dao M."/>
            <person name="Davis C."/>
            <person name="Delehaunty K.D."/>
            <person name="Ding Y."/>
            <person name="Dinh H.H."/>
            <person name="Dugan-Rocha S."/>
            <person name="Fulton L.A."/>
            <person name="Gabisi R.A."/>
            <person name="Garner T.T."/>
            <person name="Godfrey J."/>
            <person name="Hawes A.C."/>
            <person name="Hernandez J."/>
            <person name="Hines S."/>
            <person name="Holder M."/>
            <person name="Hume J."/>
            <person name="Jhangiani S.N."/>
            <person name="Joshi V."/>
            <person name="Khan Z.M."/>
            <person name="Kirkness E.F."/>
            <person name="Cree A."/>
            <person name="Fowler R.G."/>
            <person name="Lee S."/>
            <person name="Lewis L.R."/>
            <person name="Li Z."/>
            <person name="Liu Y.-S."/>
            <person name="Moore S.M."/>
            <person name="Muzny D."/>
            <person name="Nazareth L.V."/>
            <person name="Ngo D.N."/>
            <person name="Okwuonu G.O."/>
            <person name="Pai G."/>
            <person name="Parker D."/>
            <person name="Paul H.A."/>
            <person name="Pfannkoch C."/>
            <person name="Pohl C.S."/>
            <person name="Rogers Y.-H.C."/>
            <person name="Ruiz S.J."/>
            <person name="Sabo A."/>
            <person name="Santibanez J."/>
            <person name="Schneider B.W."/>
            <person name="Smith S.M."/>
            <person name="Sodergren E."/>
            <person name="Svatek A.F."/>
            <person name="Utterback T.R."/>
            <person name="Vattathil S."/>
            <person name="Warren W."/>
            <person name="White C.S."/>
            <person name="Chinwalla A.T."/>
            <person name="Feng Y."/>
            <person name="Halpern A.L."/>
            <person name="Hillier L.W."/>
            <person name="Huang X."/>
            <person name="Minx P."/>
            <person name="Nelson J.O."/>
            <person name="Pepin K.H."/>
            <person name="Qin X."/>
            <person name="Sutton G.G."/>
            <person name="Venter E."/>
            <person name="Walenz B.P."/>
            <person name="Wallis J.W."/>
            <person name="Worley K.C."/>
            <person name="Yang S.-P."/>
            <person name="Jones S.M."/>
            <person name="Marra M.A."/>
            <person name="Rocchi M."/>
            <person name="Schein J.E."/>
            <person name="Baertsch R."/>
            <person name="Clarke L."/>
            <person name="Csuros M."/>
            <person name="Glasscock J."/>
            <person name="Harris R.A."/>
            <person name="Havlak P."/>
            <person name="Jackson A.R."/>
            <person name="Jiang H."/>
            <person name="Liu Y."/>
            <person name="Messina D.N."/>
            <person name="Shen Y."/>
            <person name="Song H.X.-Z."/>
            <person name="Wylie T."/>
            <person name="Zhang L."/>
            <person name="Birney E."/>
            <person name="Han K."/>
            <person name="Konkel M.K."/>
            <person name="Lee J."/>
            <person name="Smit A.F.A."/>
            <person name="Ullmer B."/>
            <person name="Wang H."/>
            <person name="Xing J."/>
            <person name="Burhans R."/>
            <person name="Cheng Z."/>
            <person name="Karro J.E."/>
            <person name="Ma J."/>
            <person name="Raney B."/>
            <person name="She X."/>
            <person name="Cox M.J."/>
            <person name="Demuth J.P."/>
            <person name="Dumas L.J."/>
            <person name="Han S.-G."/>
            <person name="Hopkins J."/>
            <person name="Karimpour-Fard A."/>
            <person name="Kim Y.H."/>
            <person name="Pollack J.R."/>
            <person name="Vinar T."/>
            <person name="Addo-Quaye C."/>
            <person name="Degenhardt J."/>
            <person name="Denby A."/>
            <person name="Hubisz M.J."/>
            <person name="Indap A."/>
            <person name="Kosiol C."/>
            <person name="Lahn B.T."/>
            <person name="Lawson H.A."/>
            <person name="Marklein A."/>
            <person name="Nielsen R."/>
            <person name="Vallender E.J."/>
            <person name="Clark A.G."/>
            <person name="Ferguson B."/>
            <person name="Hernandez R.D."/>
            <person name="Hirani K."/>
            <person name="Kehrer-Sawatzki H."/>
            <person name="Kolb J."/>
            <person name="Patil S."/>
            <person name="Pu L.-L."/>
            <person name="Ren Y."/>
            <person name="Smith D.G."/>
            <person name="Wheeler D.A."/>
            <person name="Schenck I."/>
            <person name="Ball E.V."/>
            <person name="Chen R."/>
            <person name="Cooper D.N."/>
            <person name="Giardine B."/>
            <person name="Hsu F."/>
            <person name="Kent W.J."/>
            <person name="Lesk A."/>
            <person name="Nelson D.L."/>
            <person name="O'brien W.E."/>
            <person name="Pruefer K."/>
            <person name="Stenson P.D."/>
            <person name="Wallace J.C."/>
            <person name="Ke H."/>
            <person name="Liu X.-M."/>
            <person name="Wang P."/>
            <person name="Xiang A.P."/>
            <person name="Yang F."/>
            <person name="Barber G.P."/>
            <person name="Haussler D."/>
            <person name="Karolchik D."/>
            <person name="Kern A.D."/>
            <person name="Kuhn R.M."/>
            <person name="Smith K.E."/>
            <person name="Zwieg A.S."/>
        </authorList>
    </citation>
    <scope>NUCLEOTIDE SEQUENCE [LARGE SCALE GENOMIC DNA]</scope>
    <source>
        <strain evidence="2">17573</strain>
    </source>
</reference>
<dbReference type="GO" id="GO:0005886">
    <property type="term" value="C:plasma membrane"/>
    <property type="evidence" value="ECO:0000318"/>
    <property type="project" value="GO_Central"/>
</dbReference>
<dbReference type="GO" id="GO:0005856">
    <property type="term" value="C:cytoskeleton"/>
    <property type="evidence" value="ECO:0000318"/>
    <property type="project" value="GO_Central"/>
</dbReference>
<dbReference type="GeneTree" id="ENSGT00910000147127"/>
<dbReference type="GO" id="GO:0060326">
    <property type="term" value="P:cell chemotaxis"/>
    <property type="evidence" value="ECO:0000318"/>
    <property type="project" value="GO_Central"/>
</dbReference>
<dbReference type="GO" id="GO:0042995">
    <property type="term" value="C:cell projection"/>
    <property type="evidence" value="ECO:0000318"/>
    <property type="project" value="GO_Central"/>
</dbReference>
<dbReference type="AlphaFoldDB" id="A0A5F8A3D7"/>
<reference evidence="1" key="3">
    <citation type="submission" date="2025-08" db="UniProtKB">
        <authorList>
            <consortium name="Ensembl"/>
        </authorList>
    </citation>
    <scope>IDENTIFICATION</scope>
    <source>
        <strain evidence="1">17573</strain>
    </source>
</reference>
<dbReference type="GO" id="GO:0005525">
    <property type="term" value="F:GTP binding"/>
    <property type="evidence" value="ECO:0000318"/>
    <property type="project" value="GO_Central"/>
</dbReference>
<reference evidence="1" key="4">
    <citation type="submission" date="2025-09" db="UniProtKB">
        <authorList>
            <consortium name="Ensembl"/>
        </authorList>
    </citation>
    <scope>IDENTIFICATION</scope>
    <source>
        <strain evidence="1">17573</strain>
    </source>
</reference>
<reference evidence="1" key="2">
    <citation type="submission" date="2019-01" db="EMBL/GenBank/DDBJ databases">
        <authorList>
            <person name="Graves T."/>
            <person name="Eichler E.E."/>
            <person name="Wilson R.K."/>
        </authorList>
    </citation>
    <scope>NUCLEOTIDE SEQUENCE [LARGE SCALE GENOMIC DNA]</scope>
    <source>
        <strain evidence="1">17573</strain>
    </source>
</reference>
<dbReference type="GO" id="GO:0008045">
    <property type="term" value="P:motor neuron axon guidance"/>
    <property type="evidence" value="ECO:0000318"/>
    <property type="project" value="GO_Central"/>
</dbReference>
<dbReference type="GO" id="GO:0031410">
    <property type="term" value="C:cytoplasmic vesicle"/>
    <property type="evidence" value="ECO:0000318"/>
    <property type="project" value="GO_Central"/>
</dbReference>
<dbReference type="GO" id="GO:0008360">
    <property type="term" value="P:regulation of cell shape"/>
    <property type="evidence" value="ECO:0000318"/>
    <property type="project" value="GO_Central"/>
</dbReference>
<name>A0A5F8A3D7_MACMU</name>
<protein>
    <submittedName>
        <fullName evidence="1">Uncharacterized protein</fullName>
    </submittedName>
</protein>
<dbReference type="Ensembl" id="ENSMMUT00000083724.1">
    <property type="protein sequence ID" value="ENSMMUP00000072409.1"/>
    <property type="gene ID" value="ENSMMUG00000063187.1"/>
</dbReference>
<dbReference type="VEuPathDB" id="HostDB:ENSMMUG00000063187"/>
<dbReference type="Bgee" id="ENSMMUG00000063187">
    <property type="expression patterns" value="Expressed in spleen and 16 other cell types or tissues"/>
</dbReference>
<organism evidence="1 2">
    <name type="scientific">Macaca mulatta</name>
    <name type="common">Rhesus macaque</name>
    <dbReference type="NCBI Taxonomy" id="9544"/>
    <lineage>
        <taxon>Eukaryota</taxon>
        <taxon>Metazoa</taxon>
        <taxon>Chordata</taxon>
        <taxon>Craniata</taxon>
        <taxon>Vertebrata</taxon>
        <taxon>Euteleostomi</taxon>
        <taxon>Mammalia</taxon>
        <taxon>Eutheria</taxon>
        <taxon>Euarchontoglires</taxon>
        <taxon>Primates</taxon>
        <taxon>Haplorrhini</taxon>
        <taxon>Catarrhini</taxon>
        <taxon>Cercopithecidae</taxon>
        <taxon>Cercopithecinae</taxon>
        <taxon>Macaca</taxon>
    </lineage>
</organism>
<keyword evidence="2" id="KW-1185">Reference proteome</keyword>
<dbReference type="GO" id="GO:0016601">
    <property type="term" value="P:Rac protein signal transduction"/>
    <property type="evidence" value="ECO:0000318"/>
    <property type="project" value="GO_Central"/>
</dbReference>
<dbReference type="GO" id="GO:0007163">
    <property type="term" value="P:establishment or maintenance of cell polarity"/>
    <property type="evidence" value="ECO:0000318"/>
    <property type="project" value="GO_Central"/>
</dbReference>
<accession>A0A5F8A3D7</accession>
<evidence type="ECO:0000313" key="2">
    <source>
        <dbReference type="Proteomes" id="UP000006718"/>
    </source>
</evidence>
<dbReference type="GO" id="GO:0030865">
    <property type="term" value="P:cortical cytoskeleton organization"/>
    <property type="evidence" value="ECO:0000318"/>
    <property type="project" value="GO_Central"/>
</dbReference>
<evidence type="ECO:0000313" key="1">
    <source>
        <dbReference type="Ensembl" id="ENSMMUP00000072409.1"/>
    </source>
</evidence>
<dbReference type="GO" id="GO:0019901">
    <property type="term" value="F:protein kinase binding"/>
    <property type="evidence" value="ECO:0000318"/>
    <property type="project" value="GO_Central"/>
</dbReference>
<dbReference type="InParanoid" id="A0A5F8A3D7"/>